<proteinExistence type="inferred from homology"/>
<evidence type="ECO:0000256" key="6">
    <source>
        <dbReference type="ARBA" id="ARBA00023316"/>
    </source>
</evidence>
<dbReference type="Pfam" id="PF03734">
    <property type="entry name" value="YkuD"/>
    <property type="match status" value="1"/>
</dbReference>
<name>A0ABT7EZ86_9RHOB</name>
<keyword evidence="10" id="KW-1185">Reference proteome</keyword>
<organism evidence="9 10">
    <name type="scientific">Pseudodonghicola flavimaris</name>
    <dbReference type="NCBI Taxonomy" id="3050036"/>
    <lineage>
        <taxon>Bacteria</taxon>
        <taxon>Pseudomonadati</taxon>
        <taxon>Pseudomonadota</taxon>
        <taxon>Alphaproteobacteria</taxon>
        <taxon>Rhodobacterales</taxon>
        <taxon>Paracoccaceae</taxon>
        <taxon>Pseudodonghicola</taxon>
    </lineage>
</organism>
<evidence type="ECO:0000256" key="4">
    <source>
        <dbReference type="ARBA" id="ARBA00022960"/>
    </source>
</evidence>
<feature type="active site" description="Proton donor/acceptor" evidence="7">
    <location>
        <position position="128"/>
    </location>
</feature>
<evidence type="ECO:0000256" key="1">
    <source>
        <dbReference type="ARBA" id="ARBA00004752"/>
    </source>
</evidence>
<evidence type="ECO:0000313" key="9">
    <source>
        <dbReference type="EMBL" id="MDK3017663.1"/>
    </source>
</evidence>
<evidence type="ECO:0000256" key="5">
    <source>
        <dbReference type="ARBA" id="ARBA00022984"/>
    </source>
</evidence>
<dbReference type="InterPro" id="IPR005490">
    <property type="entry name" value="LD_TPept_cat_dom"/>
</dbReference>
<dbReference type="PANTHER" id="PTHR38589:SF1">
    <property type="entry name" value="BLR0621 PROTEIN"/>
    <property type="match status" value="1"/>
</dbReference>
<evidence type="ECO:0000256" key="7">
    <source>
        <dbReference type="PROSITE-ProRule" id="PRU01373"/>
    </source>
</evidence>
<evidence type="ECO:0000313" key="10">
    <source>
        <dbReference type="Proteomes" id="UP001243757"/>
    </source>
</evidence>
<reference evidence="9 10" key="1">
    <citation type="submission" date="2023-05" db="EMBL/GenBank/DDBJ databases">
        <title>Pseudodonghicola sp. nov.</title>
        <authorList>
            <person name="Huang J."/>
        </authorList>
    </citation>
    <scope>NUCLEOTIDE SEQUENCE [LARGE SCALE GENOMIC DNA]</scope>
    <source>
        <strain evidence="9 10">IC7</strain>
    </source>
</reference>
<dbReference type="Proteomes" id="UP001243757">
    <property type="component" value="Unassembled WGS sequence"/>
</dbReference>
<dbReference type="PANTHER" id="PTHR38589">
    <property type="entry name" value="BLR0621 PROTEIN"/>
    <property type="match status" value="1"/>
</dbReference>
<dbReference type="RefSeq" id="WP_284480481.1">
    <property type="nucleotide sequence ID" value="NZ_JASNJD010000005.1"/>
</dbReference>
<protein>
    <submittedName>
        <fullName evidence="9">L,D-transpeptidase family protein</fullName>
    </submittedName>
</protein>
<dbReference type="SUPFAM" id="SSF141523">
    <property type="entry name" value="L,D-transpeptidase catalytic domain-like"/>
    <property type="match status" value="1"/>
</dbReference>
<dbReference type="InterPro" id="IPR038063">
    <property type="entry name" value="Transpep_catalytic_dom"/>
</dbReference>
<gene>
    <name evidence="9" type="ORF">QO033_08245</name>
</gene>
<sequence length="165" mass="18638">MSVDDLVLTPRGLRFQGRVLPCSIGRGGIRRDKREGDGATPTGVHRIAGMFYRPDRLTRPNDWALPIGPRDLWSDASGDPAYNHWVRAPYGASHERLRRADPLYDLILVTDWNWPEAQPGRGSAIFLHQWRRPGYPTEGCIAFSRPDLRWLAARAQPGMRIIVSG</sequence>
<evidence type="ECO:0000256" key="2">
    <source>
        <dbReference type="ARBA" id="ARBA00005992"/>
    </source>
</evidence>
<accession>A0ABT7EZ86</accession>
<dbReference type="PROSITE" id="PS52029">
    <property type="entry name" value="LD_TPASE"/>
    <property type="match status" value="1"/>
</dbReference>
<dbReference type="Gene3D" id="2.40.440.10">
    <property type="entry name" value="L,D-transpeptidase catalytic domain-like"/>
    <property type="match status" value="1"/>
</dbReference>
<keyword evidence="6 7" id="KW-0961">Cell wall biogenesis/degradation</keyword>
<comment type="caution">
    <text evidence="9">The sequence shown here is derived from an EMBL/GenBank/DDBJ whole genome shotgun (WGS) entry which is preliminary data.</text>
</comment>
<dbReference type="CDD" id="cd16913">
    <property type="entry name" value="YkuD_like"/>
    <property type="match status" value="1"/>
</dbReference>
<keyword evidence="4 7" id="KW-0133">Cell shape</keyword>
<feature type="domain" description="L,D-TPase catalytic" evidence="8">
    <location>
        <begin position="1"/>
        <end position="164"/>
    </location>
</feature>
<keyword evidence="3" id="KW-0808">Transferase</keyword>
<feature type="active site" description="Nucleophile" evidence="7">
    <location>
        <position position="140"/>
    </location>
</feature>
<evidence type="ECO:0000256" key="3">
    <source>
        <dbReference type="ARBA" id="ARBA00022679"/>
    </source>
</evidence>
<comment type="similarity">
    <text evidence="2">Belongs to the YkuD family.</text>
</comment>
<evidence type="ECO:0000259" key="8">
    <source>
        <dbReference type="PROSITE" id="PS52029"/>
    </source>
</evidence>
<comment type="pathway">
    <text evidence="1 7">Cell wall biogenesis; peptidoglycan biosynthesis.</text>
</comment>
<dbReference type="EMBL" id="JASNJD010000005">
    <property type="protein sequence ID" value="MDK3017663.1"/>
    <property type="molecule type" value="Genomic_DNA"/>
</dbReference>
<keyword evidence="5 7" id="KW-0573">Peptidoglycan synthesis</keyword>